<evidence type="ECO:0000313" key="3">
    <source>
        <dbReference type="Proteomes" id="UP001419268"/>
    </source>
</evidence>
<gene>
    <name evidence="2" type="ORF">Scep_004204</name>
</gene>
<organism evidence="2 3">
    <name type="scientific">Stephania cephalantha</name>
    <dbReference type="NCBI Taxonomy" id="152367"/>
    <lineage>
        <taxon>Eukaryota</taxon>
        <taxon>Viridiplantae</taxon>
        <taxon>Streptophyta</taxon>
        <taxon>Embryophyta</taxon>
        <taxon>Tracheophyta</taxon>
        <taxon>Spermatophyta</taxon>
        <taxon>Magnoliopsida</taxon>
        <taxon>Ranunculales</taxon>
        <taxon>Menispermaceae</taxon>
        <taxon>Menispermoideae</taxon>
        <taxon>Cissampelideae</taxon>
        <taxon>Stephania</taxon>
    </lineage>
</organism>
<evidence type="ECO:0000256" key="1">
    <source>
        <dbReference type="SAM" id="MobiDB-lite"/>
    </source>
</evidence>
<feature type="region of interest" description="Disordered" evidence="1">
    <location>
        <begin position="192"/>
        <end position="233"/>
    </location>
</feature>
<name>A0AAP0PWG3_9MAGN</name>
<protein>
    <submittedName>
        <fullName evidence="2">Uncharacterized protein</fullName>
    </submittedName>
</protein>
<dbReference type="EMBL" id="JBBNAG010000002">
    <property type="protein sequence ID" value="KAK9157630.1"/>
    <property type="molecule type" value="Genomic_DNA"/>
</dbReference>
<accession>A0AAP0PWG3</accession>
<sequence length="233" mass="26730">MMKIERLIEKIEKKEDKEMKKEVEVKEQVEVAVEVEVEVEMQVEVKMASLKKKRKEVQVGEMIKKMKVKWEKIPKKKWWNKSLVLRPVGRLSRDHQIKWRPTKVPNLFLVGQLIRSYCRASTIMSPPSYEITRSEAMELVSSALDVSEKEVEQQRVRHSVDVVKAWKVLPPRESDKAFAIKMADDALKLLTMFGSPTPSQPKSKPAEGVSSSKHKATPLGASPSIQKGKKTRK</sequence>
<dbReference type="AlphaFoldDB" id="A0AAP0PWG3"/>
<proteinExistence type="predicted"/>
<evidence type="ECO:0000313" key="2">
    <source>
        <dbReference type="EMBL" id="KAK9157630.1"/>
    </source>
</evidence>
<reference evidence="2 3" key="1">
    <citation type="submission" date="2024-01" db="EMBL/GenBank/DDBJ databases">
        <title>Genome assemblies of Stephania.</title>
        <authorList>
            <person name="Yang L."/>
        </authorList>
    </citation>
    <scope>NUCLEOTIDE SEQUENCE [LARGE SCALE GENOMIC DNA]</scope>
    <source>
        <strain evidence="2">JXDWG</strain>
        <tissue evidence="2">Leaf</tissue>
    </source>
</reference>
<comment type="caution">
    <text evidence="2">The sequence shown here is derived from an EMBL/GenBank/DDBJ whole genome shotgun (WGS) entry which is preliminary data.</text>
</comment>
<keyword evidence="3" id="KW-1185">Reference proteome</keyword>
<dbReference type="Proteomes" id="UP001419268">
    <property type="component" value="Unassembled WGS sequence"/>
</dbReference>